<dbReference type="Gene3D" id="2.30.42.10">
    <property type="match status" value="2"/>
</dbReference>
<evidence type="ECO:0000256" key="4">
    <source>
        <dbReference type="ARBA" id="ARBA00022729"/>
    </source>
</evidence>
<dbReference type="Gene3D" id="2.40.10.120">
    <property type="match status" value="1"/>
</dbReference>
<evidence type="ECO:0000256" key="6">
    <source>
        <dbReference type="ARBA" id="ARBA00022764"/>
    </source>
</evidence>
<dbReference type="Pfam" id="PF13180">
    <property type="entry name" value="PDZ_2"/>
    <property type="match status" value="1"/>
</dbReference>
<dbReference type="SMART" id="SM00228">
    <property type="entry name" value="PDZ"/>
    <property type="match status" value="2"/>
</dbReference>
<feature type="binding site" evidence="10">
    <location>
        <position position="111"/>
    </location>
    <ligand>
        <name>substrate</name>
    </ligand>
</feature>
<dbReference type="STRING" id="1195246.AGRI_08780"/>
<keyword evidence="8" id="KW-0720">Serine protease</keyword>
<feature type="active site" description="Charge relay system" evidence="9">
    <location>
        <position position="216"/>
    </location>
</feature>
<feature type="binding site" evidence="10">
    <location>
        <begin position="271"/>
        <end position="275"/>
    </location>
    <ligand>
        <name>substrate</name>
    </ligand>
</feature>
<evidence type="ECO:0000256" key="11">
    <source>
        <dbReference type="SAM" id="SignalP"/>
    </source>
</evidence>
<dbReference type="PRINTS" id="PR00834">
    <property type="entry name" value="PROTEASES2C"/>
</dbReference>
<dbReference type="PROSITE" id="PS50106">
    <property type="entry name" value="PDZ"/>
    <property type="match status" value="2"/>
</dbReference>
<name>I8UA80_9ALTE</name>
<organism evidence="13 14">
    <name type="scientific">Alishewanella agri BL06</name>
    <dbReference type="NCBI Taxonomy" id="1195246"/>
    <lineage>
        <taxon>Bacteria</taxon>
        <taxon>Pseudomonadati</taxon>
        <taxon>Pseudomonadota</taxon>
        <taxon>Gammaproteobacteria</taxon>
        <taxon>Alteromonadales</taxon>
        <taxon>Alteromonadaceae</taxon>
        <taxon>Alishewanella</taxon>
    </lineage>
</organism>
<dbReference type="PANTHER" id="PTHR22939">
    <property type="entry name" value="SERINE PROTEASE FAMILY S1C HTRA-RELATED"/>
    <property type="match status" value="1"/>
</dbReference>
<dbReference type="InterPro" id="IPR011782">
    <property type="entry name" value="Pept_S1C_Do"/>
</dbReference>
<dbReference type="Pfam" id="PF17820">
    <property type="entry name" value="PDZ_6"/>
    <property type="match status" value="1"/>
</dbReference>
<keyword evidence="7" id="KW-0378">Hydrolase</keyword>
<keyword evidence="14" id="KW-1185">Reference proteome</keyword>
<dbReference type="FunFam" id="2.40.10.10:FF:000001">
    <property type="entry name" value="Periplasmic serine protease DegS"/>
    <property type="match status" value="1"/>
</dbReference>
<gene>
    <name evidence="13" type="ORF">AGRI_08780</name>
</gene>
<feature type="domain" description="PDZ" evidence="12">
    <location>
        <begin position="357"/>
        <end position="423"/>
    </location>
</feature>
<evidence type="ECO:0000256" key="5">
    <source>
        <dbReference type="ARBA" id="ARBA00022737"/>
    </source>
</evidence>
<reference evidence="13 14" key="1">
    <citation type="journal article" date="2012" name="J. Bacteriol.">
        <title>Genome Sequence of Pectin-Degrading Alishewanella agri, Isolated from Landfill Soil.</title>
        <authorList>
            <person name="Kim J."/>
            <person name="Jung J."/>
            <person name="Sung J.S."/>
            <person name="Chun J."/>
            <person name="Park W."/>
        </authorList>
    </citation>
    <scope>NUCLEOTIDE SEQUENCE [LARGE SCALE GENOMIC DNA]</scope>
    <source>
        <strain evidence="13 14">BL06</strain>
    </source>
</reference>
<keyword evidence="3 13" id="KW-0645">Protease</keyword>
<dbReference type="GO" id="GO:0006515">
    <property type="term" value="P:protein quality control for misfolded or incompletely synthesized proteins"/>
    <property type="evidence" value="ECO:0007669"/>
    <property type="project" value="TreeGrafter"/>
</dbReference>
<sequence length="453" mass="48022">MNKKLSLLSAAVLAAMMLAPAAPVQAGLPFFSNNNQQEMPSLAPMLENATPAVVYISVAGSREVRQRVPEAFRQFFGQRGPGELREERPFRGLGSGVIIDAAKGYIVTNNHVVQDATEIQVRLKDGRTFSAKKLGADPDSDIALLQIEAKDLVQLPLADSDKLRVGDYAIAIGNPFGLEQTVTSGIISSLGRSGLNSGEAFEDFIQTDAAINSGNSGGALVNLRGELIGINTAILGPNGGNIGIGFAIPSNMMKNLVDQIVEFGEVRRGSLGVRGNDVNAELTKALNLNVSRGAFVGEVLPDSAAAKAGLQSGDVIVSMNGNRIQSFNELRAKIATLGAGREATLGVLRDGKERNIKVQLQEATGSQVAATELHPMLRGATLNNTDRGIEVTEVEANSGAAMLGLRQGDLIVGVNRQRVSNLNELRRLLEQRDGGVAALNIQRGDTLLYILIR</sequence>
<evidence type="ECO:0000313" key="13">
    <source>
        <dbReference type="EMBL" id="EIW88868.1"/>
    </source>
</evidence>
<dbReference type="RefSeq" id="WP_008984613.1">
    <property type="nucleotide sequence ID" value="NZ_AKKU01000015.1"/>
</dbReference>
<feature type="active site" description="Charge relay system" evidence="9">
    <location>
        <position position="141"/>
    </location>
</feature>
<feature type="chain" id="PRO_5038892342" evidence="11">
    <location>
        <begin position="27"/>
        <end position="453"/>
    </location>
</feature>
<comment type="subcellular location">
    <subcellularLocation>
        <location evidence="1">Periplasm</location>
    </subcellularLocation>
</comment>
<dbReference type="NCBIfam" id="TIGR02037">
    <property type="entry name" value="degP_htrA_DO"/>
    <property type="match status" value="1"/>
</dbReference>
<dbReference type="FunFam" id="2.40.10.120:FF:000001">
    <property type="entry name" value="Periplasmic serine endoprotease DegP-like"/>
    <property type="match status" value="1"/>
</dbReference>
<protein>
    <submittedName>
        <fullName evidence="13">Protease DO</fullName>
    </submittedName>
</protein>
<dbReference type="GO" id="GO:0004252">
    <property type="term" value="F:serine-type endopeptidase activity"/>
    <property type="evidence" value="ECO:0007669"/>
    <property type="project" value="InterPro"/>
</dbReference>
<evidence type="ECO:0000256" key="1">
    <source>
        <dbReference type="ARBA" id="ARBA00004418"/>
    </source>
</evidence>
<evidence type="ECO:0000256" key="9">
    <source>
        <dbReference type="PIRSR" id="PIRSR611782-1"/>
    </source>
</evidence>
<feature type="active site" description="Charge relay system" evidence="9">
    <location>
        <position position="111"/>
    </location>
</feature>
<dbReference type="InterPro" id="IPR036034">
    <property type="entry name" value="PDZ_sf"/>
</dbReference>
<dbReference type="AlphaFoldDB" id="I8UA80"/>
<dbReference type="InterPro" id="IPR009003">
    <property type="entry name" value="Peptidase_S1_PA"/>
</dbReference>
<evidence type="ECO:0000256" key="2">
    <source>
        <dbReference type="ARBA" id="ARBA00010541"/>
    </source>
</evidence>
<keyword evidence="4 11" id="KW-0732">Signal</keyword>
<evidence type="ECO:0000256" key="7">
    <source>
        <dbReference type="ARBA" id="ARBA00022801"/>
    </source>
</evidence>
<evidence type="ECO:0000256" key="10">
    <source>
        <dbReference type="PIRSR" id="PIRSR611782-2"/>
    </source>
</evidence>
<evidence type="ECO:0000313" key="14">
    <source>
        <dbReference type="Proteomes" id="UP000035062"/>
    </source>
</evidence>
<dbReference type="InterPro" id="IPR001478">
    <property type="entry name" value="PDZ"/>
</dbReference>
<dbReference type="EMBL" id="AKKU01000015">
    <property type="protein sequence ID" value="EIW88868.1"/>
    <property type="molecule type" value="Genomic_DNA"/>
</dbReference>
<comment type="caution">
    <text evidence="13">The sequence shown here is derived from an EMBL/GenBank/DDBJ whole genome shotgun (WGS) entry which is preliminary data.</text>
</comment>
<dbReference type="GO" id="GO:0042597">
    <property type="term" value="C:periplasmic space"/>
    <property type="evidence" value="ECO:0007669"/>
    <property type="project" value="UniProtKB-SubCell"/>
</dbReference>
<dbReference type="InterPro" id="IPR001940">
    <property type="entry name" value="Peptidase_S1C"/>
</dbReference>
<feature type="binding site" evidence="10">
    <location>
        <begin position="214"/>
        <end position="216"/>
    </location>
    <ligand>
        <name>substrate</name>
    </ligand>
</feature>
<proteinExistence type="inferred from homology"/>
<feature type="domain" description="PDZ" evidence="12">
    <location>
        <begin position="260"/>
        <end position="351"/>
    </location>
</feature>
<dbReference type="Proteomes" id="UP000035062">
    <property type="component" value="Unassembled WGS sequence"/>
</dbReference>
<dbReference type="SUPFAM" id="SSF50494">
    <property type="entry name" value="Trypsin-like serine proteases"/>
    <property type="match status" value="1"/>
</dbReference>
<dbReference type="eggNOG" id="COG0265">
    <property type="taxonomic scope" value="Bacteria"/>
</dbReference>
<feature type="signal peptide" evidence="11">
    <location>
        <begin position="1"/>
        <end position="26"/>
    </location>
</feature>
<dbReference type="PATRIC" id="fig|1195246.3.peg.1727"/>
<dbReference type="CDD" id="cd10839">
    <property type="entry name" value="cpPDZ1_DegP-like"/>
    <property type="match status" value="1"/>
</dbReference>
<evidence type="ECO:0000259" key="12">
    <source>
        <dbReference type="PROSITE" id="PS50106"/>
    </source>
</evidence>
<evidence type="ECO:0000256" key="3">
    <source>
        <dbReference type="ARBA" id="ARBA00022670"/>
    </source>
</evidence>
<evidence type="ECO:0000256" key="8">
    <source>
        <dbReference type="ARBA" id="ARBA00022825"/>
    </source>
</evidence>
<dbReference type="InterPro" id="IPR041489">
    <property type="entry name" value="PDZ_6"/>
</dbReference>
<dbReference type="PANTHER" id="PTHR22939:SF129">
    <property type="entry name" value="SERINE PROTEASE HTRA2, MITOCHONDRIAL"/>
    <property type="match status" value="1"/>
</dbReference>
<accession>I8UA80</accession>
<dbReference type="Pfam" id="PF13365">
    <property type="entry name" value="Trypsin_2"/>
    <property type="match status" value="1"/>
</dbReference>
<keyword evidence="5" id="KW-0677">Repeat</keyword>
<comment type="similarity">
    <text evidence="2">Belongs to the peptidase S1C family.</text>
</comment>
<keyword evidence="6" id="KW-0574">Periplasm</keyword>
<feature type="binding site" evidence="10">
    <location>
        <position position="141"/>
    </location>
    <ligand>
        <name>substrate</name>
    </ligand>
</feature>
<dbReference type="FunFam" id="2.30.42.10:FF:000037">
    <property type="entry name" value="Periplasmic serine endoprotease DegP-like"/>
    <property type="match status" value="1"/>
</dbReference>
<dbReference type="SUPFAM" id="SSF50156">
    <property type="entry name" value="PDZ domain-like"/>
    <property type="match status" value="2"/>
</dbReference>